<protein>
    <submittedName>
        <fullName evidence="2">Ribosomal-protein-serine acetyltransferase</fullName>
        <ecNumber evidence="2">2.3.1.-</ecNumber>
    </submittedName>
</protein>
<dbReference type="PANTHER" id="PTHR43441">
    <property type="entry name" value="RIBOSOMAL-PROTEIN-SERINE ACETYLTRANSFERASE"/>
    <property type="match status" value="1"/>
</dbReference>
<keyword evidence="3" id="KW-1185">Reference proteome</keyword>
<reference evidence="2 3" key="1">
    <citation type="submission" date="2020-03" db="EMBL/GenBank/DDBJ databases">
        <title>Genomic Encyclopedia of Type Strains, Phase IV (KMG-IV): sequencing the most valuable type-strain genomes for metagenomic binning, comparative biology and taxonomic classification.</title>
        <authorList>
            <person name="Goeker M."/>
        </authorList>
    </citation>
    <scope>NUCLEOTIDE SEQUENCE [LARGE SCALE GENOMIC DNA]</scope>
    <source>
        <strain evidence="2 3">DSM 105096</strain>
    </source>
</reference>
<dbReference type="Pfam" id="PF13302">
    <property type="entry name" value="Acetyltransf_3"/>
    <property type="match status" value="1"/>
</dbReference>
<dbReference type="InterPro" id="IPR000182">
    <property type="entry name" value="GNAT_dom"/>
</dbReference>
<dbReference type="GO" id="GO:0016746">
    <property type="term" value="F:acyltransferase activity"/>
    <property type="evidence" value="ECO:0007669"/>
    <property type="project" value="UniProtKB-KW"/>
</dbReference>
<gene>
    <name evidence="2" type="ORF">GGR27_002003</name>
</gene>
<dbReference type="InterPro" id="IPR016181">
    <property type="entry name" value="Acyl_CoA_acyltransferase"/>
</dbReference>
<keyword evidence="2" id="KW-0808">Transferase</keyword>
<dbReference type="EMBL" id="JAATJH010000002">
    <property type="protein sequence ID" value="NJC26504.1"/>
    <property type="molecule type" value="Genomic_DNA"/>
</dbReference>
<dbReference type="SUPFAM" id="SSF55729">
    <property type="entry name" value="Acyl-CoA N-acyltransferases (Nat)"/>
    <property type="match status" value="1"/>
</dbReference>
<proteinExistence type="predicted"/>
<evidence type="ECO:0000313" key="3">
    <source>
        <dbReference type="Proteomes" id="UP000770785"/>
    </source>
</evidence>
<sequence>MPYRELQSHLFTIDTALLTRQCVIRRFREGEGEVLFGLIRASHDYLYDHYPDLPELVGEDKQKAEAFVRQRIADWLLQKKFTFGIWENESTDLVGLLQIDHLNWRIPSAEISFFVRPDRAEEIQLLEVVARAVRFAFRQLELEKLTYKVLSDNFAGQRLARKVGFSREGDLRNEFRKGSGTLVDGLRFGLSRETYGE</sequence>
<evidence type="ECO:0000313" key="2">
    <source>
        <dbReference type="EMBL" id="NJC26504.1"/>
    </source>
</evidence>
<dbReference type="PANTHER" id="PTHR43441:SF10">
    <property type="entry name" value="ACETYLTRANSFERASE"/>
    <property type="match status" value="1"/>
</dbReference>
<dbReference type="RefSeq" id="WP_168037239.1">
    <property type="nucleotide sequence ID" value="NZ_JAATJH010000002.1"/>
</dbReference>
<dbReference type="Proteomes" id="UP000770785">
    <property type="component" value="Unassembled WGS sequence"/>
</dbReference>
<keyword evidence="2" id="KW-0012">Acyltransferase</keyword>
<evidence type="ECO:0000259" key="1">
    <source>
        <dbReference type="Pfam" id="PF13302"/>
    </source>
</evidence>
<feature type="domain" description="N-acetyltransferase" evidence="1">
    <location>
        <begin position="24"/>
        <end position="165"/>
    </location>
</feature>
<accession>A0ABX0XC52</accession>
<dbReference type="InterPro" id="IPR051908">
    <property type="entry name" value="Ribosomal_N-acetyltransferase"/>
</dbReference>
<name>A0ABX0XC52_9BACT</name>
<dbReference type="Gene3D" id="3.40.630.30">
    <property type="match status" value="1"/>
</dbReference>
<comment type="caution">
    <text evidence="2">The sequence shown here is derived from an EMBL/GenBank/DDBJ whole genome shotgun (WGS) entry which is preliminary data.</text>
</comment>
<organism evidence="2 3">
    <name type="scientific">Neolewinella antarctica</name>
    <dbReference type="NCBI Taxonomy" id="442734"/>
    <lineage>
        <taxon>Bacteria</taxon>
        <taxon>Pseudomonadati</taxon>
        <taxon>Bacteroidota</taxon>
        <taxon>Saprospiria</taxon>
        <taxon>Saprospirales</taxon>
        <taxon>Lewinellaceae</taxon>
        <taxon>Neolewinella</taxon>
    </lineage>
</organism>
<dbReference type="EC" id="2.3.1.-" evidence="2"/>